<accession>Q0FWD0</accession>
<keyword evidence="3" id="KW-1185">Reference proteome</keyword>
<dbReference type="AlphaFoldDB" id="Q0FWD0"/>
<name>Q0FWD0_SALBH</name>
<organism evidence="2 3">
    <name type="scientific">Salipiger bermudensis (strain DSM 26914 / JCM 13377 / KCTC 12554 / HTCC2601)</name>
    <name type="common">Pelagibaca bermudensis</name>
    <dbReference type="NCBI Taxonomy" id="314265"/>
    <lineage>
        <taxon>Bacteria</taxon>
        <taxon>Pseudomonadati</taxon>
        <taxon>Pseudomonadota</taxon>
        <taxon>Alphaproteobacteria</taxon>
        <taxon>Rhodobacterales</taxon>
        <taxon>Roseobacteraceae</taxon>
        <taxon>Salipiger</taxon>
    </lineage>
</organism>
<proteinExistence type="predicted"/>
<dbReference type="HOGENOM" id="CLU_3357601_0_0_5"/>
<evidence type="ECO:0000313" key="3">
    <source>
        <dbReference type="Proteomes" id="UP000006230"/>
    </source>
</evidence>
<protein>
    <submittedName>
        <fullName evidence="2">Uncharacterized protein</fullName>
    </submittedName>
</protein>
<dbReference type="Proteomes" id="UP000006230">
    <property type="component" value="Unassembled WGS sequence"/>
</dbReference>
<feature type="region of interest" description="Disordered" evidence="1">
    <location>
        <begin position="1"/>
        <end position="36"/>
    </location>
</feature>
<comment type="caution">
    <text evidence="2">The sequence shown here is derived from an EMBL/GenBank/DDBJ whole genome shotgun (WGS) entry which is preliminary data.</text>
</comment>
<sequence>MKSHSHASARPWSVGVPASGSVMRCPPLAPPAPCLR</sequence>
<evidence type="ECO:0000313" key="2">
    <source>
        <dbReference type="EMBL" id="EAU48622.1"/>
    </source>
</evidence>
<gene>
    <name evidence="2" type="ORF">R2601_03578</name>
</gene>
<feature type="compositionally biased region" description="Pro residues" evidence="1">
    <location>
        <begin position="27"/>
        <end position="36"/>
    </location>
</feature>
<dbReference type="EMBL" id="AATQ01000001">
    <property type="protein sequence ID" value="EAU48622.1"/>
    <property type="molecule type" value="Genomic_DNA"/>
</dbReference>
<evidence type="ECO:0000256" key="1">
    <source>
        <dbReference type="SAM" id="MobiDB-lite"/>
    </source>
</evidence>
<reference evidence="2 3" key="1">
    <citation type="journal article" date="2010" name="J. Bacteriol.">
        <title>Genome sequences of Pelagibaca bermudensis HTCC2601T and Maritimibacter alkaliphilus HTCC2654T, the type strains of two marine Roseobacter genera.</title>
        <authorList>
            <person name="Thrash J.C."/>
            <person name="Cho J.C."/>
            <person name="Ferriera S."/>
            <person name="Johnson J."/>
            <person name="Vergin K.L."/>
            <person name="Giovannoni S.J."/>
        </authorList>
    </citation>
    <scope>NUCLEOTIDE SEQUENCE [LARGE SCALE GENOMIC DNA]</scope>
    <source>
        <strain evidence="3">DSM 26914 / JCM 13377 / KCTC 12554 / HTCC2601</strain>
    </source>
</reference>